<dbReference type="InterPro" id="IPR036633">
    <property type="entry name" value="Prn/Lys/Arg_de-COase_C_sf"/>
</dbReference>
<evidence type="ECO:0000313" key="1">
    <source>
        <dbReference type="EMBL" id="MBB5939049.1"/>
    </source>
</evidence>
<dbReference type="AlphaFoldDB" id="A0A7W9QFI4"/>
<proteinExistence type="predicted"/>
<dbReference type="SUPFAM" id="SSF55904">
    <property type="entry name" value="Ornithine decarboxylase C-terminal domain"/>
    <property type="match status" value="1"/>
</dbReference>
<sequence length="61" mass="6716">MPVTAPGEVITDEVCDYLRSGVQHGVLIPDAADASVETLRVLARRWGPQVRRPPAWLPVRP</sequence>
<comment type="caution">
    <text evidence="1">The sequence shown here is derived from an EMBL/GenBank/DDBJ whole genome shotgun (WGS) entry which is preliminary data.</text>
</comment>
<dbReference type="EMBL" id="JACHJL010000020">
    <property type="protein sequence ID" value="MBB5939049.1"/>
    <property type="molecule type" value="Genomic_DNA"/>
</dbReference>
<dbReference type="Proteomes" id="UP000588098">
    <property type="component" value="Unassembled WGS sequence"/>
</dbReference>
<keyword evidence="2" id="KW-1185">Reference proteome</keyword>
<name>A0A7W9QFI4_9ACTN</name>
<dbReference type="RefSeq" id="WP_246495569.1">
    <property type="nucleotide sequence ID" value="NZ_JACHJL010000020.1"/>
</dbReference>
<evidence type="ECO:0000313" key="2">
    <source>
        <dbReference type="Proteomes" id="UP000588098"/>
    </source>
</evidence>
<gene>
    <name evidence="1" type="ORF">FHS42_006141</name>
</gene>
<accession>A0A7W9QFI4</accession>
<protein>
    <submittedName>
        <fullName evidence="1">Arginine/lysine/ornithine decarboxylase</fullName>
    </submittedName>
</protein>
<reference evidence="1 2" key="1">
    <citation type="submission" date="2020-08" db="EMBL/GenBank/DDBJ databases">
        <title>Genomic Encyclopedia of Type Strains, Phase III (KMG-III): the genomes of soil and plant-associated and newly described type strains.</title>
        <authorList>
            <person name="Whitman W."/>
        </authorList>
    </citation>
    <scope>NUCLEOTIDE SEQUENCE [LARGE SCALE GENOMIC DNA]</scope>
    <source>
        <strain evidence="1 2">CECT 8305</strain>
    </source>
</reference>
<organism evidence="1 2">
    <name type="scientific">Streptomyces zagrosensis</name>
    <dbReference type="NCBI Taxonomy" id="1042984"/>
    <lineage>
        <taxon>Bacteria</taxon>
        <taxon>Bacillati</taxon>
        <taxon>Actinomycetota</taxon>
        <taxon>Actinomycetes</taxon>
        <taxon>Kitasatosporales</taxon>
        <taxon>Streptomycetaceae</taxon>
        <taxon>Streptomyces</taxon>
    </lineage>
</organism>
<dbReference type="GO" id="GO:0003824">
    <property type="term" value="F:catalytic activity"/>
    <property type="evidence" value="ECO:0007669"/>
    <property type="project" value="InterPro"/>
</dbReference>
<dbReference type="Gene3D" id="3.90.105.10">
    <property type="entry name" value="Molybdopterin biosynthesis moea protein, domain 2"/>
    <property type="match status" value="1"/>
</dbReference>